<dbReference type="PROSITE" id="PS51257">
    <property type="entry name" value="PROKAR_LIPOPROTEIN"/>
    <property type="match status" value="1"/>
</dbReference>
<dbReference type="Proteomes" id="UP000078263">
    <property type="component" value="Chromosome"/>
</dbReference>
<protein>
    <submittedName>
        <fullName evidence="2">Entericidin EcnA/B family protein</fullName>
    </submittedName>
</protein>
<organism evidence="2 3">
    <name type="scientific">Erythrobacter neustonensis</name>
    <dbReference type="NCBI Taxonomy" id="1112"/>
    <lineage>
        <taxon>Bacteria</taxon>
        <taxon>Pseudomonadati</taxon>
        <taxon>Pseudomonadota</taxon>
        <taxon>Alphaproteobacteria</taxon>
        <taxon>Sphingomonadales</taxon>
        <taxon>Erythrobacteraceae</taxon>
        <taxon>Erythrobacter/Porphyrobacter group</taxon>
        <taxon>Erythrobacter</taxon>
    </lineage>
</organism>
<evidence type="ECO:0000256" key="1">
    <source>
        <dbReference type="SAM" id="SignalP"/>
    </source>
</evidence>
<dbReference type="EMBL" id="CP016033">
    <property type="protein sequence ID" value="ANK13142.1"/>
    <property type="molecule type" value="Genomic_DNA"/>
</dbReference>
<accession>A0A192D5G9</accession>
<evidence type="ECO:0000313" key="2">
    <source>
        <dbReference type="EMBL" id="ANK13142.1"/>
    </source>
</evidence>
<feature type="chain" id="PRO_5008251803" evidence="1">
    <location>
        <begin position="21"/>
        <end position="43"/>
    </location>
</feature>
<dbReference type="KEGG" id="pns:A9D12_09510"/>
<name>A0A192D5G9_9SPHN</name>
<keyword evidence="3" id="KW-1185">Reference proteome</keyword>
<reference evidence="2 3" key="1">
    <citation type="submission" date="2016-05" db="EMBL/GenBank/DDBJ databases">
        <title>Compelete Genome Sequence of Bacteriochlorophyll-Synthesizing Bacterium Porphyrobacter neustonensis DSM 9434.</title>
        <authorList>
            <person name="Shi X.-L."/>
            <person name="Wu Y.-H."/>
            <person name="Cheng H."/>
            <person name="Xu L."/>
            <person name="Zhang X.-Q."/>
            <person name="Wang C.-S."/>
            <person name="Xu X.-W."/>
        </authorList>
    </citation>
    <scope>NUCLEOTIDE SEQUENCE [LARGE SCALE GENOMIC DNA]</scope>
    <source>
        <strain evidence="2 3">DSM 9434</strain>
    </source>
</reference>
<gene>
    <name evidence="2" type="ORF">A9D12_09510</name>
</gene>
<proteinExistence type="predicted"/>
<dbReference type="RefSeq" id="WP_068351193.1">
    <property type="nucleotide sequence ID" value="NZ_CP016033.1"/>
</dbReference>
<evidence type="ECO:0000313" key="3">
    <source>
        <dbReference type="Proteomes" id="UP000078263"/>
    </source>
</evidence>
<feature type="signal peptide" evidence="1">
    <location>
        <begin position="1"/>
        <end position="20"/>
    </location>
</feature>
<keyword evidence="1" id="KW-0732">Signal</keyword>
<dbReference type="AlphaFoldDB" id="A0A192D5G9"/>
<sequence length="43" mass="4266">MTRTMMTAAALAALALGASACNTVDGLGDDIKSVGQAGKRVID</sequence>